<dbReference type="STRING" id="703.SAMEA2665130_02906"/>
<comment type="similarity">
    <text evidence="2">Belongs to the urea transporter family.</text>
</comment>
<evidence type="ECO:0000256" key="3">
    <source>
        <dbReference type="ARBA" id="ARBA00022475"/>
    </source>
</evidence>
<dbReference type="PANTHER" id="PTHR10464">
    <property type="entry name" value="UREA TRANSPORTER"/>
    <property type="match status" value="1"/>
</dbReference>
<feature type="transmembrane region" description="Helical" evidence="8">
    <location>
        <begin position="96"/>
        <end position="114"/>
    </location>
</feature>
<dbReference type="PIRSF" id="PIRSF016502">
    <property type="entry name" value="Urea_transporter"/>
    <property type="match status" value="1"/>
</dbReference>
<evidence type="ECO:0000256" key="8">
    <source>
        <dbReference type="SAM" id="Phobius"/>
    </source>
</evidence>
<evidence type="ECO:0000256" key="5">
    <source>
        <dbReference type="ARBA" id="ARBA00022989"/>
    </source>
</evidence>
<accession>R8ALK1</accession>
<keyword evidence="10" id="KW-1185">Reference proteome</keyword>
<dbReference type="HOGENOM" id="CLU_047509_0_1_6"/>
<keyword evidence="3" id="KW-1003">Cell membrane</keyword>
<reference evidence="9 10" key="1">
    <citation type="journal article" date="2013" name="Genome Announc.">
        <title>Genome Sequence of Plesiomonas shigelloides Strain 302-73 (Serotype O1).</title>
        <authorList>
            <person name="Pique N."/>
            <person name="Aquilini E."/>
            <person name="Alioto T."/>
            <person name="Minana-Galbis D."/>
            <person name="Tomas J.M."/>
        </authorList>
    </citation>
    <scope>NUCLEOTIDE SEQUENCE [LARGE SCALE GENOMIC DNA]</scope>
    <source>
        <strain evidence="9 10">302-73</strain>
    </source>
</reference>
<dbReference type="GO" id="GO:0015204">
    <property type="term" value="F:urea transmembrane transporter activity"/>
    <property type="evidence" value="ECO:0007669"/>
    <property type="project" value="InterPro"/>
</dbReference>
<name>R8ALK1_PLESH</name>
<keyword evidence="5 8" id="KW-1133">Transmembrane helix</keyword>
<dbReference type="EMBL" id="AQQO01000371">
    <property type="protein sequence ID" value="EON87216.1"/>
    <property type="molecule type" value="Genomic_DNA"/>
</dbReference>
<organism evidence="9 10">
    <name type="scientific">Plesiomonas shigelloides 302-73</name>
    <dbReference type="NCBI Taxonomy" id="1315976"/>
    <lineage>
        <taxon>Bacteria</taxon>
        <taxon>Pseudomonadati</taxon>
        <taxon>Pseudomonadota</taxon>
        <taxon>Gammaproteobacteria</taxon>
        <taxon>Enterobacterales</taxon>
        <taxon>Enterobacteriaceae</taxon>
        <taxon>Plesiomonas</taxon>
    </lineage>
</organism>
<feature type="transmembrane region" description="Helical" evidence="8">
    <location>
        <begin position="252"/>
        <end position="273"/>
    </location>
</feature>
<comment type="subcellular location">
    <subcellularLocation>
        <location evidence="1">Cell membrane</location>
        <topology evidence="1">Multi-pass membrane protein</topology>
    </subcellularLocation>
</comment>
<keyword evidence="4 8" id="KW-0812">Transmembrane</keyword>
<comment type="caution">
    <text evidence="9">The sequence shown here is derived from an EMBL/GenBank/DDBJ whole genome shotgun (WGS) entry which is preliminary data.</text>
</comment>
<dbReference type="Pfam" id="PF03253">
    <property type="entry name" value="UT"/>
    <property type="match status" value="1"/>
</dbReference>
<feature type="transmembrane region" description="Helical" evidence="8">
    <location>
        <begin position="280"/>
        <end position="298"/>
    </location>
</feature>
<dbReference type="Gene3D" id="1.10.3430.10">
    <property type="entry name" value="Ammonium transporter AmtB like domains"/>
    <property type="match status" value="1"/>
</dbReference>
<dbReference type="InterPro" id="IPR029020">
    <property type="entry name" value="Ammonium/urea_transptr"/>
</dbReference>
<evidence type="ECO:0000256" key="6">
    <source>
        <dbReference type="ARBA" id="ARBA00023136"/>
    </source>
</evidence>
<evidence type="ECO:0000256" key="7">
    <source>
        <dbReference type="PIRSR" id="PIRSR016502-1"/>
    </source>
</evidence>
<protein>
    <submittedName>
        <fullName evidence="9">Urea transporter</fullName>
    </submittedName>
</protein>
<dbReference type="Proteomes" id="UP000014012">
    <property type="component" value="Unassembled WGS sequence"/>
</dbReference>
<gene>
    <name evidence="9" type="ORF">PLESHI_16692</name>
</gene>
<keyword evidence="6 8" id="KW-0472">Membrane</keyword>
<feature type="transmembrane region" description="Helical" evidence="8">
    <location>
        <begin position="67"/>
        <end position="84"/>
    </location>
</feature>
<dbReference type="PATRIC" id="fig|1315976.3.peg.3193"/>
<evidence type="ECO:0000313" key="9">
    <source>
        <dbReference type="EMBL" id="EON87216.1"/>
    </source>
</evidence>
<proteinExistence type="inferred from homology"/>
<feature type="site" description="Important for channel permeability" evidence="7">
    <location>
        <position position="310"/>
    </location>
</feature>
<evidence type="ECO:0000256" key="4">
    <source>
        <dbReference type="ARBA" id="ARBA00022692"/>
    </source>
</evidence>
<feature type="transmembrane region" description="Helical" evidence="8">
    <location>
        <begin position="229"/>
        <end position="246"/>
    </location>
</feature>
<feature type="transmembrane region" description="Helical" evidence="8">
    <location>
        <begin position="149"/>
        <end position="168"/>
    </location>
</feature>
<dbReference type="PANTHER" id="PTHR10464:SF4">
    <property type="entry name" value="UREA TRANSPORTER"/>
    <property type="match status" value="1"/>
</dbReference>
<sequence>MIDSYGGAKLVFAPFFGQHQHVSIMFNQFLRTLLRGAGQVFFAGNAITGAFFLLAIAFAALQNGTPYTLLGAIVGLTVSTLMATRLHLDDNDIAQGLHGFNGILVGITVTTFFIPSPLMWVLLISGAMLCPIAECAIKQSVTRSWGVPGSTLPFVLISWMLLLAGYNLSGVHLHVLSAAVQHPDESHVTLLMLFQASIRNIAQVFLLNNTVSGVLILIGLAWRSWAMALTTLGGAILATTVARLFGADTYSILTGLYGFSPVLSALAIGRVFYLRSPVRLWLAIFATLVTVLVQAALNRLFTPLGLPTFTAAYLLTLAIFMLARPALQPPSTVANTSE</sequence>
<dbReference type="GO" id="GO:0005886">
    <property type="term" value="C:plasma membrane"/>
    <property type="evidence" value="ECO:0007669"/>
    <property type="project" value="UniProtKB-SubCell"/>
</dbReference>
<evidence type="ECO:0000256" key="1">
    <source>
        <dbReference type="ARBA" id="ARBA00004651"/>
    </source>
</evidence>
<dbReference type="AlphaFoldDB" id="R8ALK1"/>
<feature type="transmembrane region" description="Helical" evidence="8">
    <location>
        <begin position="304"/>
        <end position="323"/>
    </location>
</feature>
<feature type="transmembrane region" description="Helical" evidence="8">
    <location>
        <begin position="201"/>
        <end position="222"/>
    </location>
</feature>
<feature type="transmembrane region" description="Helical" evidence="8">
    <location>
        <begin position="40"/>
        <end position="61"/>
    </location>
</feature>
<dbReference type="InterPro" id="IPR004937">
    <property type="entry name" value="Urea_transporter"/>
</dbReference>
<evidence type="ECO:0000313" key="10">
    <source>
        <dbReference type="Proteomes" id="UP000014012"/>
    </source>
</evidence>
<evidence type="ECO:0000256" key="2">
    <source>
        <dbReference type="ARBA" id="ARBA00005914"/>
    </source>
</evidence>